<evidence type="ECO:0000256" key="9">
    <source>
        <dbReference type="ARBA" id="ARBA00022898"/>
    </source>
</evidence>
<evidence type="ECO:0000256" key="12">
    <source>
        <dbReference type="NCBIfam" id="TIGR00260"/>
    </source>
</evidence>
<organism evidence="18 19">
    <name type="scientific">Rhodococcus gordoniae</name>
    <dbReference type="NCBI Taxonomy" id="223392"/>
    <lineage>
        <taxon>Bacteria</taxon>
        <taxon>Bacillati</taxon>
        <taxon>Actinomycetota</taxon>
        <taxon>Actinomycetes</taxon>
        <taxon>Mycobacteriales</taxon>
        <taxon>Nocardiaceae</taxon>
        <taxon>Rhodococcus</taxon>
    </lineage>
</organism>
<comment type="similarity">
    <text evidence="4 13">Belongs to the threonine synthase family.</text>
</comment>
<dbReference type="RefSeq" id="WP_064063597.1">
    <property type="nucleotide sequence ID" value="NZ_LPZN01000016.1"/>
</dbReference>
<keyword evidence="7 13" id="KW-0028">Amino-acid biosynthesis</keyword>
<name>A0A379LTL2_9NOCA</name>
<dbReference type="PANTHER" id="PTHR48078">
    <property type="entry name" value="THREONINE DEHYDRATASE, MITOCHONDRIAL-RELATED"/>
    <property type="match status" value="1"/>
</dbReference>
<comment type="catalytic activity">
    <reaction evidence="11 13">
        <text>O-phospho-L-homoserine + H2O = L-threonine + phosphate</text>
        <dbReference type="Rhea" id="RHEA:10840"/>
        <dbReference type="ChEBI" id="CHEBI:15377"/>
        <dbReference type="ChEBI" id="CHEBI:43474"/>
        <dbReference type="ChEBI" id="CHEBI:57590"/>
        <dbReference type="ChEBI" id="CHEBI:57926"/>
        <dbReference type="EC" id="4.2.3.1"/>
    </reaction>
</comment>
<dbReference type="GO" id="GO:0004794">
    <property type="term" value="F:threonine deaminase activity"/>
    <property type="evidence" value="ECO:0007669"/>
    <property type="project" value="TreeGrafter"/>
</dbReference>
<dbReference type="CDD" id="cd01563">
    <property type="entry name" value="Thr-synth_1"/>
    <property type="match status" value="1"/>
</dbReference>
<evidence type="ECO:0000313" key="19">
    <source>
        <dbReference type="Proteomes" id="UP000254569"/>
    </source>
</evidence>
<dbReference type="GO" id="GO:0004795">
    <property type="term" value="F:threonine synthase activity"/>
    <property type="evidence" value="ECO:0007669"/>
    <property type="project" value="UniProtKB-UniRule"/>
</dbReference>
<dbReference type="FunFam" id="3.40.50.1100:FF:000014">
    <property type="entry name" value="Threonine synthase"/>
    <property type="match status" value="1"/>
</dbReference>
<dbReference type="InterPro" id="IPR001926">
    <property type="entry name" value="TrpB-like_PALP"/>
</dbReference>
<evidence type="ECO:0000256" key="16">
    <source>
        <dbReference type="PIRSR" id="PIRSR038945-3"/>
    </source>
</evidence>
<keyword evidence="8 13" id="KW-0791">Threonine biosynthesis</keyword>
<dbReference type="InterPro" id="IPR036052">
    <property type="entry name" value="TrpB-like_PALP_sf"/>
</dbReference>
<evidence type="ECO:0000256" key="6">
    <source>
        <dbReference type="ARBA" id="ARBA00018679"/>
    </source>
</evidence>
<evidence type="ECO:0000256" key="14">
    <source>
        <dbReference type="PIRSR" id="PIRSR038945-1"/>
    </source>
</evidence>
<dbReference type="SUPFAM" id="SSF53686">
    <property type="entry name" value="Tryptophan synthase beta subunit-like PLP-dependent enzymes"/>
    <property type="match status" value="1"/>
</dbReference>
<keyword evidence="9 13" id="KW-0663">Pyridoxal phosphate</keyword>
<dbReference type="InterPro" id="IPR004450">
    <property type="entry name" value="Thr_synthase-like"/>
</dbReference>
<evidence type="ECO:0000256" key="4">
    <source>
        <dbReference type="ARBA" id="ARBA00005517"/>
    </source>
</evidence>
<evidence type="ECO:0000256" key="1">
    <source>
        <dbReference type="ARBA" id="ARBA00001933"/>
    </source>
</evidence>
<dbReference type="PROSITE" id="PS00165">
    <property type="entry name" value="DEHYDRATASE_SER_THR"/>
    <property type="match status" value="1"/>
</dbReference>
<keyword evidence="19" id="KW-1185">Reference proteome</keyword>
<evidence type="ECO:0000256" key="11">
    <source>
        <dbReference type="ARBA" id="ARBA00049144"/>
    </source>
</evidence>
<comment type="pathway">
    <text evidence="3 13">Amino-acid biosynthesis; L-threonine biosynthesis; L-threonine from L-aspartate: step 5/5.</text>
</comment>
<evidence type="ECO:0000256" key="10">
    <source>
        <dbReference type="ARBA" id="ARBA00023239"/>
    </source>
</evidence>
<feature type="modified residue" description="N6-(pyridoxal phosphate)lysine" evidence="15">
    <location>
        <position position="72"/>
    </location>
</feature>
<dbReference type="FunFam" id="3.40.50.1100:FF:000013">
    <property type="entry name" value="Threonine synthase"/>
    <property type="match status" value="1"/>
</dbReference>
<evidence type="ECO:0000256" key="8">
    <source>
        <dbReference type="ARBA" id="ARBA00022697"/>
    </source>
</evidence>
<evidence type="ECO:0000256" key="15">
    <source>
        <dbReference type="PIRSR" id="PIRSR038945-2"/>
    </source>
</evidence>
<gene>
    <name evidence="18" type="primary">thrC</name>
    <name evidence="18" type="ORF">NCTC13296_00203</name>
</gene>
<feature type="binding site" evidence="14">
    <location>
        <position position="98"/>
    </location>
    <ligand>
        <name>pyridoxal 5'-phosphate</name>
        <dbReference type="ChEBI" id="CHEBI:597326"/>
    </ligand>
</feature>
<comment type="cofactor">
    <cofactor evidence="1 13 14">
        <name>pyridoxal 5'-phosphate</name>
        <dbReference type="ChEBI" id="CHEBI:597326"/>
    </cofactor>
</comment>
<dbReference type="InterPro" id="IPR050147">
    <property type="entry name" value="Ser/Thr_Dehydratase"/>
</dbReference>
<dbReference type="EMBL" id="UGVI01000001">
    <property type="protein sequence ID" value="SUE13394.1"/>
    <property type="molecule type" value="Genomic_DNA"/>
</dbReference>
<keyword evidence="10 13" id="KW-0456">Lyase</keyword>
<dbReference type="PIRSF" id="PIRSF038945">
    <property type="entry name" value="Thr_synthase"/>
    <property type="match status" value="1"/>
</dbReference>
<dbReference type="GO" id="GO:0006565">
    <property type="term" value="P:L-serine catabolic process"/>
    <property type="evidence" value="ECO:0007669"/>
    <property type="project" value="TreeGrafter"/>
</dbReference>
<proteinExistence type="inferred from homology"/>
<dbReference type="GO" id="GO:0009088">
    <property type="term" value="P:threonine biosynthetic process"/>
    <property type="evidence" value="ECO:0007669"/>
    <property type="project" value="UniProtKB-UniRule"/>
</dbReference>
<dbReference type="AlphaFoldDB" id="A0A379LTL2"/>
<evidence type="ECO:0000256" key="5">
    <source>
        <dbReference type="ARBA" id="ARBA00013028"/>
    </source>
</evidence>
<accession>A0A379LTL2</accession>
<protein>
    <recommendedName>
        <fullName evidence="6 12">Threonine synthase</fullName>
        <ecNumber evidence="5 12">4.2.3.1</ecNumber>
    </recommendedName>
</protein>
<dbReference type="Pfam" id="PF00291">
    <property type="entry name" value="PALP"/>
    <property type="match status" value="1"/>
</dbReference>
<evidence type="ECO:0000256" key="3">
    <source>
        <dbReference type="ARBA" id="ARBA00004979"/>
    </source>
</evidence>
<dbReference type="EC" id="4.2.3.1" evidence="5 12"/>
<dbReference type="NCBIfam" id="TIGR00260">
    <property type="entry name" value="thrC"/>
    <property type="match status" value="1"/>
</dbReference>
<evidence type="ECO:0000256" key="2">
    <source>
        <dbReference type="ARBA" id="ARBA00003648"/>
    </source>
</evidence>
<dbReference type="PANTHER" id="PTHR48078:SF6">
    <property type="entry name" value="L-THREONINE DEHYDRATASE CATABOLIC TDCB"/>
    <property type="match status" value="1"/>
</dbReference>
<feature type="cross-link" description="Isoglutamyl lysine isopeptide (Lys-Gln) (interchain with Q-Cter in protein Pup)" evidence="16">
    <location>
        <position position="154"/>
    </location>
</feature>
<dbReference type="GO" id="GO:0006567">
    <property type="term" value="P:L-threonine catabolic process"/>
    <property type="evidence" value="ECO:0007669"/>
    <property type="project" value="TreeGrafter"/>
</dbReference>
<dbReference type="Gene3D" id="3.40.50.1100">
    <property type="match status" value="2"/>
</dbReference>
<sequence length="363" mass="37607">MSAAEKNTTPVHTPWPGLIEAYRSRLPIGDDWKTVTLREGGTPLLPAPRLSEITGCEVHVKVEGLNPTGSFKDRGMTMAVTEALATGKQAVLCASTGNTSASAAAYAARAGIGCAVLVPQGKIAMGKLAQAVMHGAKIVQVEGNFDDCLELARKTTAEFSTIGLVNSVNPVRIEGQKTAAFEIVDALGDAPDVHVLPVGNAGNITAYWKGYSEYAADGLGTRRPRMLGVQAAGAAPLVLGHPVKDPETIATAIRIGAPASWNGAVAAKEESNGAFRAATDEEILEAYRLLAKSESIFVEPASAASIAGLLAASKEGWLERGLKVVCTVTGNGLKDPDTALRDVPVVEPIPVDPVAVASALELA</sequence>
<feature type="binding site" evidence="14">
    <location>
        <position position="329"/>
    </location>
    <ligand>
        <name>pyridoxal 5'-phosphate</name>
        <dbReference type="ChEBI" id="CHEBI:597326"/>
    </ligand>
</feature>
<evidence type="ECO:0000313" key="18">
    <source>
        <dbReference type="EMBL" id="SUE13394.1"/>
    </source>
</evidence>
<dbReference type="InterPro" id="IPR000634">
    <property type="entry name" value="Ser/Thr_deHydtase_PyrdxlP-BS"/>
</dbReference>
<dbReference type="InterPro" id="IPR026260">
    <property type="entry name" value="Thr_Synthase_bac/arc"/>
</dbReference>
<feature type="binding site" evidence="14">
    <location>
        <begin position="199"/>
        <end position="203"/>
    </location>
    <ligand>
        <name>pyridoxal 5'-phosphate</name>
        <dbReference type="ChEBI" id="CHEBI:597326"/>
    </ligand>
</feature>
<evidence type="ECO:0000259" key="17">
    <source>
        <dbReference type="Pfam" id="PF00291"/>
    </source>
</evidence>
<dbReference type="GO" id="GO:0009097">
    <property type="term" value="P:isoleucine biosynthetic process"/>
    <property type="evidence" value="ECO:0007669"/>
    <property type="project" value="TreeGrafter"/>
</dbReference>
<dbReference type="GO" id="GO:0003941">
    <property type="term" value="F:L-serine ammonia-lyase activity"/>
    <property type="evidence" value="ECO:0007669"/>
    <property type="project" value="TreeGrafter"/>
</dbReference>
<comment type="function">
    <text evidence="2 13">Catalyzes the gamma-elimination of phosphate from L-phosphohomoserine and the beta-addition of water to produce L-threonine.</text>
</comment>
<dbReference type="UniPathway" id="UPA00050">
    <property type="reaction ID" value="UER00065"/>
</dbReference>
<feature type="domain" description="Tryptophan synthase beta chain-like PALP" evidence="17">
    <location>
        <begin position="35"/>
        <end position="330"/>
    </location>
</feature>
<reference evidence="18 19" key="1">
    <citation type="submission" date="2018-06" db="EMBL/GenBank/DDBJ databases">
        <authorList>
            <consortium name="Pathogen Informatics"/>
            <person name="Doyle S."/>
        </authorList>
    </citation>
    <scope>NUCLEOTIDE SEQUENCE [LARGE SCALE GENOMIC DNA]</scope>
    <source>
        <strain evidence="18 19">NCTC13296</strain>
    </source>
</reference>
<evidence type="ECO:0000256" key="13">
    <source>
        <dbReference type="PIRNR" id="PIRNR038945"/>
    </source>
</evidence>
<dbReference type="GO" id="GO:0030170">
    <property type="term" value="F:pyridoxal phosphate binding"/>
    <property type="evidence" value="ECO:0007669"/>
    <property type="project" value="InterPro"/>
</dbReference>
<dbReference type="OrthoDB" id="9778118at2"/>
<evidence type="ECO:0000256" key="7">
    <source>
        <dbReference type="ARBA" id="ARBA00022605"/>
    </source>
</evidence>
<dbReference type="Proteomes" id="UP000254569">
    <property type="component" value="Unassembled WGS sequence"/>
</dbReference>